<evidence type="ECO:0000313" key="1">
    <source>
        <dbReference type="EMBL" id="TWU15712.1"/>
    </source>
</evidence>
<dbReference type="Proteomes" id="UP000319908">
    <property type="component" value="Unassembled WGS sequence"/>
</dbReference>
<gene>
    <name evidence="1" type="ORF">Poly21_29090</name>
</gene>
<name>A0A5C6BV28_9BACT</name>
<proteinExistence type="predicted"/>
<reference evidence="1 2" key="1">
    <citation type="journal article" date="2020" name="Antonie Van Leeuwenhoek">
        <title>Rhodopirellula heiligendammensis sp. nov., Rhodopirellula pilleata sp. nov., and Rhodopirellula solitaria sp. nov. isolated from natural or artificial marine surfaces in Northern Germany and California, USA, and emended description of the genus Rhodopirellula.</title>
        <authorList>
            <person name="Kallscheuer N."/>
            <person name="Wiegand S."/>
            <person name="Jogler M."/>
            <person name="Boedeker C."/>
            <person name="Peeters S.H."/>
            <person name="Rast P."/>
            <person name="Heuer A."/>
            <person name="Jetten M.S.M."/>
            <person name="Rohde M."/>
            <person name="Jogler C."/>
        </authorList>
    </citation>
    <scope>NUCLEOTIDE SEQUENCE [LARGE SCALE GENOMIC DNA]</scope>
    <source>
        <strain evidence="1 2">Poly21</strain>
    </source>
</reference>
<evidence type="ECO:0000313" key="2">
    <source>
        <dbReference type="Proteomes" id="UP000319908"/>
    </source>
</evidence>
<dbReference type="OrthoDB" id="9938462at2"/>
<comment type="caution">
    <text evidence="1">The sequence shown here is derived from an EMBL/GenBank/DDBJ whole genome shotgun (WGS) entry which is preliminary data.</text>
</comment>
<keyword evidence="2" id="KW-1185">Reference proteome</keyword>
<accession>A0A5C6BV28</accession>
<dbReference type="EMBL" id="SJPU01000002">
    <property type="protein sequence ID" value="TWU15712.1"/>
    <property type="molecule type" value="Genomic_DNA"/>
</dbReference>
<protein>
    <submittedName>
        <fullName evidence="1">Uncharacterized protein</fullName>
    </submittedName>
</protein>
<organism evidence="1 2">
    <name type="scientific">Allorhodopirellula heiligendammensis</name>
    <dbReference type="NCBI Taxonomy" id="2714739"/>
    <lineage>
        <taxon>Bacteria</taxon>
        <taxon>Pseudomonadati</taxon>
        <taxon>Planctomycetota</taxon>
        <taxon>Planctomycetia</taxon>
        <taxon>Pirellulales</taxon>
        <taxon>Pirellulaceae</taxon>
        <taxon>Allorhodopirellula</taxon>
    </lineage>
</organism>
<dbReference type="AlphaFoldDB" id="A0A5C6BV28"/>
<dbReference type="RefSeq" id="WP_146407521.1">
    <property type="nucleotide sequence ID" value="NZ_SJPU01000002.1"/>
</dbReference>
<sequence>MMEVSICGVYWSINLDGELLLTEPDSDYSARLRLVYIDDRIASVWNATLGESEKYIRTP</sequence>